<sequence>MLLTFERLSFEFVHYKCVSTDKQSLSVLQCSNNLFKESIMIRIGIIGCGYWGINYVRVFSELPDVIVSRVCDTSDERLQKMHRKFPYVFPTKLMDELLADDEVDAVVVATEASTHHDITKACLLNNKHVLVEKPLTTTVEEGEELVKIAEERNLKLMVGHTFLYNPSIRKIKEYMSDDDIGSIYYMKATRTHLGLIRQDVNAIWDLAPHDISIFSFLLNTQPLWVSAVGGNYLNGRPDVGFLTLGYPQNILGHIHVSWINSNKVREISVVGSNKRIVFNDLNSMESVRIFEKGAAMTGEADSFGEFQLQLRDGDILSPRINTSEPLKNQCSHFVSCVSNDHFPLTDGTNGLNVIRVMEAINQSLEKRGAPVDISTDISSRKKEVPMEVTI</sequence>
<dbReference type="Gene3D" id="3.40.50.720">
    <property type="entry name" value="NAD(P)-binding Rossmann-like Domain"/>
    <property type="match status" value="1"/>
</dbReference>
<feature type="domain" description="GFO/IDH/MocA-like oxidoreductase" evidence="2">
    <location>
        <begin position="168"/>
        <end position="276"/>
    </location>
</feature>
<dbReference type="InterPro" id="IPR000683">
    <property type="entry name" value="Gfo/Idh/MocA-like_OxRdtase_N"/>
</dbReference>
<dbReference type="PANTHER" id="PTHR43377">
    <property type="entry name" value="BILIVERDIN REDUCTASE A"/>
    <property type="match status" value="1"/>
</dbReference>
<evidence type="ECO:0000313" key="3">
    <source>
        <dbReference type="EMBL" id="GAX59999.1"/>
    </source>
</evidence>
<name>A0A286TVV9_9BACT</name>
<dbReference type="InterPro" id="IPR036291">
    <property type="entry name" value="NAD(P)-bd_dom_sf"/>
</dbReference>
<reference evidence="4" key="1">
    <citation type="journal article" date="2017" name="Environ. Microbiol. Rep.">
        <title>Genetic Diversity of Marine Anaerobic Ammonium-Oxidizing Bacteria as Revealed by Genomic and Proteomic Analyses of 'Candidatus Scalindua japonica'.</title>
        <authorList>
            <person name="Oshiki M."/>
            <person name="Mizuto K."/>
            <person name="Kimura Z."/>
            <person name="Kindaichi T."/>
            <person name="Satoh H."/>
            <person name="Okabe S."/>
        </authorList>
    </citation>
    <scope>NUCLEOTIDE SEQUENCE [LARGE SCALE GENOMIC DNA]</scope>
    <source>
        <strain evidence="4">husup-a2</strain>
    </source>
</reference>
<gene>
    <name evidence="3" type="ORF">SCALIN_C05_0084</name>
</gene>
<dbReference type="Pfam" id="PF22725">
    <property type="entry name" value="GFO_IDH_MocA_C3"/>
    <property type="match status" value="1"/>
</dbReference>
<dbReference type="PANTHER" id="PTHR43377:SF6">
    <property type="entry name" value="GFO_IDH_MOCA-LIKE OXIDOREDUCTASE N-TERMINAL DOMAIN-CONTAINING PROTEIN"/>
    <property type="match status" value="1"/>
</dbReference>
<organism evidence="3 4">
    <name type="scientific">Candidatus Scalindua japonica</name>
    <dbReference type="NCBI Taxonomy" id="1284222"/>
    <lineage>
        <taxon>Bacteria</taxon>
        <taxon>Pseudomonadati</taxon>
        <taxon>Planctomycetota</taxon>
        <taxon>Candidatus Brocadiia</taxon>
        <taxon>Candidatus Brocadiales</taxon>
        <taxon>Candidatus Scalinduaceae</taxon>
        <taxon>Candidatus Scalindua</taxon>
    </lineage>
</organism>
<dbReference type="EMBL" id="BAOS01000005">
    <property type="protein sequence ID" value="GAX59999.1"/>
    <property type="molecule type" value="Genomic_DNA"/>
</dbReference>
<dbReference type="GO" id="GO:0000166">
    <property type="term" value="F:nucleotide binding"/>
    <property type="evidence" value="ECO:0007669"/>
    <property type="project" value="InterPro"/>
</dbReference>
<dbReference type="Pfam" id="PF01408">
    <property type="entry name" value="GFO_IDH_MocA"/>
    <property type="match status" value="1"/>
</dbReference>
<evidence type="ECO:0000259" key="2">
    <source>
        <dbReference type="Pfam" id="PF22725"/>
    </source>
</evidence>
<evidence type="ECO:0000259" key="1">
    <source>
        <dbReference type="Pfam" id="PF01408"/>
    </source>
</evidence>
<proteinExistence type="predicted"/>
<dbReference type="Gene3D" id="3.30.360.10">
    <property type="entry name" value="Dihydrodipicolinate Reductase, domain 2"/>
    <property type="match status" value="1"/>
</dbReference>
<keyword evidence="4" id="KW-1185">Reference proteome</keyword>
<dbReference type="SUPFAM" id="SSF55347">
    <property type="entry name" value="Glyceraldehyde-3-phosphate dehydrogenase-like, C-terminal domain"/>
    <property type="match status" value="1"/>
</dbReference>
<dbReference type="Proteomes" id="UP000218542">
    <property type="component" value="Unassembled WGS sequence"/>
</dbReference>
<dbReference type="InterPro" id="IPR055170">
    <property type="entry name" value="GFO_IDH_MocA-like_dom"/>
</dbReference>
<dbReference type="OrthoDB" id="9815825at2"/>
<comment type="caution">
    <text evidence="3">The sequence shown here is derived from an EMBL/GenBank/DDBJ whole genome shotgun (WGS) entry which is preliminary data.</text>
</comment>
<protein>
    <submittedName>
        <fullName evidence="3">Dehydrogenases and related protein</fullName>
    </submittedName>
</protein>
<feature type="domain" description="Gfo/Idh/MocA-like oxidoreductase N-terminal" evidence="1">
    <location>
        <begin position="41"/>
        <end position="160"/>
    </location>
</feature>
<evidence type="ECO:0000313" key="4">
    <source>
        <dbReference type="Proteomes" id="UP000218542"/>
    </source>
</evidence>
<accession>A0A286TVV9</accession>
<dbReference type="SUPFAM" id="SSF51735">
    <property type="entry name" value="NAD(P)-binding Rossmann-fold domains"/>
    <property type="match status" value="1"/>
</dbReference>
<dbReference type="InterPro" id="IPR051450">
    <property type="entry name" value="Gfo/Idh/MocA_Oxidoreductases"/>
</dbReference>
<dbReference type="AlphaFoldDB" id="A0A286TVV9"/>